<gene>
    <name evidence="2" type="ORF">1397</name>
</gene>
<keyword evidence="1" id="KW-0812">Transmembrane</keyword>
<organism evidence="2 3">
    <name type="scientific">Syntrophomonas zehnderi OL-4</name>
    <dbReference type="NCBI Taxonomy" id="690567"/>
    <lineage>
        <taxon>Bacteria</taxon>
        <taxon>Bacillati</taxon>
        <taxon>Bacillota</taxon>
        <taxon>Clostridia</taxon>
        <taxon>Eubacteriales</taxon>
        <taxon>Syntrophomonadaceae</taxon>
        <taxon>Syntrophomonas</taxon>
    </lineage>
</organism>
<evidence type="ECO:0000313" key="3">
    <source>
        <dbReference type="Proteomes" id="UP000045545"/>
    </source>
</evidence>
<sequence length="64" mass="7322">MQLFPQQNNEDKIYVDKNHKIQWIWTNVKGTMVKSILQEKKLPLKPLFIAFLAGLTAGALLALI</sequence>
<dbReference type="EMBL" id="CGIH01000026">
    <property type="protein sequence ID" value="CFX53217.1"/>
    <property type="molecule type" value="Genomic_DNA"/>
</dbReference>
<keyword evidence="1" id="KW-1133">Transmembrane helix</keyword>
<evidence type="ECO:0000313" key="2">
    <source>
        <dbReference type="EMBL" id="CFX53217.1"/>
    </source>
</evidence>
<proteinExistence type="predicted"/>
<accession>A0A0E4GDN6</accession>
<protein>
    <submittedName>
        <fullName evidence="2">Uncharacterized</fullName>
    </submittedName>
</protein>
<name>A0A0E4GDN6_9FIRM</name>
<dbReference type="Proteomes" id="UP000045545">
    <property type="component" value="Unassembled WGS sequence"/>
</dbReference>
<keyword evidence="1" id="KW-0472">Membrane</keyword>
<dbReference type="RefSeq" id="WP_046496950.1">
    <property type="nucleotide sequence ID" value="NZ_CGIH01000026.1"/>
</dbReference>
<evidence type="ECO:0000256" key="1">
    <source>
        <dbReference type="SAM" id="Phobius"/>
    </source>
</evidence>
<feature type="transmembrane region" description="Helical" evidence="1">
    <location>
        <begin position="42"/>
        <end position="63"/>
    </location>
</feature>
<keyword evidence="3" id="KW-1185">Reference proteome</keyword>
<dbReference type="AlphaFoldDB" id="A0A0E4GDN6"/>
<reference evidence="2 3" key="1">
    <citation type="submission" date="2015-03" db="EMBL/GenBank/DDBJ databases">
        <authorList>
            <person name="Murphy D."/>
        </authorList>
    </citation>
    <scope>NUCLEOTIDE SEQUENCE [LARGE SCALE GENOMIC DNA]</scope>
    <source>
        <strain evidence="2 3">OL-4</strain>
    </source>
</reference>